<dbReference type="InterPro" id="IPR036390">
    <property type="entry name" value="WH_DNA-bd_sf"/>
</dbReference>
<dbReference type="EMBL" id="FOMG01000009">
    <property type="protein sequence ID" value="SFC76063.1"/>
    <property type="molecule type" value="Genomic_DNA"/>
</dbReference>
<feature type="domain" description="HTH marR-type" evidence="1">
    <location>
        <begin position="10"/>
        <end position="142"/>
    </location>
</feature>
<evidence type="ECO:0000313" key="2">
    <source>
        <dbReference type="EMBL" id="SFC76063.1"/>
    </source>
</evidence>
<dbReference type="Pfam" id="PF01047">
    <property type="entry name" value="MarR"/>
    <property type="match status" value="1"/>
</dbReference>
<evidence type="ECO:0000259" key="1">
    <source>
        <dbReference type="PROSITE" id="PS50995"/>
    </source>
</evidence>
<gene>
    <name evidence="2" type="ORF">SAMN05421842_10915</name>
</gene>
<dbReference type="GO" id="GO:0006950">
    <property type="term" value="P:response to stress"/>
    <property type="evidence" value="ECO:0007669"/>
    <property type="project" value="TreeGrafter"/>
</dbReference>
<dbReference type="OrthoDB" id="49580at2"/>
<keyword evidence="2" id="KW-0238">DNA-binding</keyword>
<reference evidence="2 3" key="1">
    <citation type="submission" date="2016-10" db="EMBL/GenBank/DDBJ databases">
        <authorList>
            <person name="de Groot N.N."/>
        </authorList>
    </citation>
    <scope>NUCLEOTIDE SEQUENCE [LARGE SCALE GENOMIC DNA]</scope>
    <source>
        <strain evidence="2 3">DSM 12992</strain>
    </source>
</reference>
<dbReference type="PANTHER" id="PTHR33164">
    <property type="entry name" value="TRANSCRIPTIONAL REGULATOR, MARR FAMILY"/>
    <property type="match status" value="1"/>
</dbReference>
<dbReference type="SMART" id="SM00347">
    <property type="entry name" value="HTH_MARR"/>
    <property type="match status" value="1"/>
</dbReference>
<keyword evidence="3" id="KW-1185">Reference proteome</keyword>
<sequence>METLNESIEVARLFQEVMQLFKHNMKKVFNDAGISAPQGMVIGLLSKNKKMKITELSNHLCLSNSTVSGIIDRLEMQQMVVRERSKEDKRVVYVSISPNFEDIHKTFHKQLEKNIENIMNQGSTEELHKISVGLDALKKLLNDQQK</sequence>
<proteinExistence type="predicted"/>
<dbReference type="SUPFAM" id="SSF46785">
    <property type="entry name" value="Winged helix' DNA-binding domain"/>
    <property type="match status" value="1"/>
</dbReference>
<dbReference type="STRING" id="119641.SAMN05421842_10915"/>
<dbReference type="AlphaFoldDB" id="A0A1I1M0H1"/>
<dbReference type="PROSITE" id="PS50995">
    <property type="entry name" value="HTH_MARR_2"/>
    <property type="match status" value="1"/>
</dbReference>
<dbReference type="Gene3D" id="1.10.10.10">
    <property type="entry name" value="Winged helix-like DNA-binding domain superfamily/Winged helix DNA-binding domain"/>
    <property type="match status" value="1"/>
</dbReference>
<dbReference type="Proteomes" id="UP000199263">
    <property type="component" value="Unassembled WGS sequence"/>
</dbReference>
<dbReference type="GO" id="GO:0003677">
    <property type="term" value="F:DNA binding"/>
    <property type="evidence" value="ECO:0007669"/>
    <property type="project" value="UniProtKB-KW"/>
</dbReference>
<name>A0A1I1M0H1_9CLOT</name>
<dbReference type="InterPro" id="IPR039422">
    <property type="entry name" value="MarR/SlyA-like"/>
</dbReference>
<dbReference type="GO" id="GO:0003700">
    <property type="term" value="F:DNA-binding transcription factor activity"/>
    <property type="evidence" value="ECO:0007669"/>
    <property type="project" value="InterPro"/>
</dbReference>
<evidence type="ECO:0000313" key="3">
    <source>
        <dbReference type="Proteomes" id="UP000199263"/>
    </source>
</evidence>
<dbReference type="InterPro" id="IPR000835">
    <property type="entry name" value="HTH_MarR-typ"/>
</dbReference>
<protein>
    <submittedName>
        <fullName evidence="2">DNA-binding transcriptional regulator, MarR family</fullName>
    </submittedName>
</protein>
<organism evidence="2 3">
    <name type="scientific">Clostridium uliginosum</name>
    <dbReference type="NCBI Taxonomy" id="119641"/>
    <lineage>
        <taxon>Bacteria</taxon>
        <taxon>Bacillati</taxon>
        <taxon>Bacillota</taxon>
        <taxon>Clostridia</taxon>
        <taxon>Eubacteriales</taxon>
        <taxon>Clostridiaceae</taxon>
        <taxon>Clostridium</taxon>
    </lineage>
</organism>
<dbReference type="RefSeq" id="WP_090090491.1">
    <property type="nucleotide sequence ID" value="NZ_FOMG01000009.1"/>
</dbReference>
<dbReference type="InterPro" id="IPR036388">
    <property type="entry name" value="WH-like_DNA-bd_sf"/>
</dbReference>
<accession>A0A1I1M0H1</accession>
<dbReference type="PANTHER" id="PTHR33164:SF99">
    <property type="entry name" value="MARR FAMILY REGULATORY PROTEIN"/>
    <property type="match status" value="1"/>
</dbReference>